<reference evidence="5 6" key="1">
    <citation type="journal article" date="2017" name="Mol. Biol. Evol.">
        <title>The 4-celled Tetrabaena socialis nuclear genome reveals the essential components for genetic control of cell number at the origin of multicellularity in the volvocine lineage.</title>
        <authorList>
            <person name="Featherston J."/>
            <person name="Arakaki Y."/>
            <person name="Hanschen E.R."/>
            <person name="Ferris P.J."/>
            <person name="Michod R.E."/>
            <person name="Olson B.J.S.C."/>
            <person name="Nozaki H."/>
            <person name="Durand P.M."/>
        </authorList>
    </citation>
    <scope>NUCLEOTIDE SEQUENCE [LARGE SCALE GENOMIC DNA]</scope>
    <source>
        <strain evidence="5 6">NIES-571</strain>
    </source>
</reference>
<dbReference type="EMBL" id="PGGS01000028">
    <property type="protein sequence ID" value="PNH11508.1"/>
    <property type="molecule type" value="Genomic_DNA"/>
</dbReference>
<dbReference type="PANTHER" id="PTHR11240">
    <property type="entry name" value="RIBONUCLEASE T2"/>
    <property type="match status" value="1"/>
</dbReference>
<dbReference type="GO" id="GO:0003723">
    <property type="term" value="F:RNA binding"/>
    <property type="evidence" value="ECO:0007669"/>
    <property type="project" value="InterPro"/>
</dbReference>
<evidence type="ECO:0000313" key="6">
    <source>
        <dbReference type="Proteomes" id="UP000236333"/>
    </source>
</evidence>
<dbReference type="Gene3D" id="3.90.730.10">
    <property type="entry name" value="Ribonuclease T2-like"/>
    <property type="match status" value="1"/>
</dbReference>
<dbReference type="InterPro" id="IPR001568">
    <property type="entry name" value="RNase_T2-like"/>
</dbReference>
<accession>A0A2J8AG55</accession>
<dbReference type="PROSITE" id="PS00530">
    <property type="entry name" value="RNASE_T2_1"/>
    <property type="match status" value="1"/>
</dbReference>
<evidence type="ECO:0000256" key="2">
    <source>
        <dbReference type="RuleBase" id="RU004328"/>
    </source>
</evidence>
<dbReference type="GO" id="GO:0033897">
    <property type="term" value="F:ribonuclease T2 activity"/>
    <property type="evidence" value="ECO:0007669"/>
    <property type="project" value="InterPro"/>
</dbReference>
<protein>
    <submittedName>
        <fullName evidence="5">Extracellular ribonuclease LE</fullName>
    </submittedName>
</protein>
<comment type="similarity">
    <text evidence="1 2">Belongs to the RNase T2 family.</text>
</comment>
<feature type="region of interest" description="Disordered" evidence="3">
    <location>
        <begin position="189"/>
        <end position="212"/>
    </location>
</feature>
<feature type="chain" id="PRO_5014347506" evidence="4">
    <location>
        <begin position="19"/>
        <end position="212"/>
    </location>
</feature>
<dbReference type="GO" id="GO:0006401">
    <property type="term" value="P:RNA catabolic process"/>
    <property type="evidence" value="ECO:0007669"/>
    <property type="project" value="TreeGrafter"/>
</dbReference>
<dbReference type="Proteomes" id="UP000236333">
    <property type="component" value="Unassembled WGS sequence"/>
</dbReference>
<comment type="caution">
    <text evidence="5">The sequence shown here is derived from an EMBL/GenBank/DDBJ whole genome shotgun (WGS) entry which is preliminary data.</text>
</comment>
<evidence type="ECO:0000256" key="1">
    <source>
        <dbReference type="ARBA" id="ARBA00007469"/>
    </source>
</evidence>
<dbReference type="PANTHER" id="PTHR11240:SF22">
    <property type="entry name" value="RIBONUCLEASE T2"/>
    <property type="match status" value="1"/>
</dbReference>
<proteinExistence type="inferred from homology"/>
<keyword evidence="4" id="KW-0732">Signal</keyword>
<organism evidence="5 6">
    <name type="scientific">Tetrabaena socialis</name>
    <dbReference type="NCBI Taxonomy" id="47790"/>
    <lineage>
        <taxon>Eukaryota</taxon>
        <taxon>Viridiplantae</taxon>
        <taxon>Chlorophyta</taxon>
        <taxon>core chlorophytes</taxon>
        <taxon>Chlorophyceae</taxon>
        <taxon>CS clade</taxon>
        <taxon>Chlamydomonadales</taxon>
        <taxon>Tetrabaenaceae</taxon>
        <taxon>Tetrabaena</taxon>
    </lineage>
</organism>
<gene>
    <name evidence="5" type="ORF">TSOC_001607</name>
</gene>
<dbReference type="SUPFAM" id="SSF55895">
    <property type="entry name" value="Ribonuclease Rh-like"/>
    <property type="match status" value="1"/>
</dbReference>
<dbReference type="InterPro" id="IPR018188">
    <property type="entry name" value="RNase_T2_His_AS_1"/>
</dbReference>
<dbReference type="AlphaFoldDB" id="A0A2J8AG55"/>
<evidence type="ECO:0000256" key="4">
    <source>
        <dbReference type="SAM" id="SignalP"/>
    </source>
</evidence>
<evidence type="ECO:0000256" key="3">
    <source>
        <dbReference type="SAM" id="MobiDB-lite"/>
    </source>
</evidence>
<dbReference type="Pfam" id="PF00445">
    <property type="entry name" value="Ribonuclease_T2"/>
    <property type="match status" value="1"/>
</dbReference>
<keyword evidence="6" id="KW-1185">Reference proteome</keyword>
<feature type="signal peptide" evidence="4">
    <location>
        <begin position="1"/>
        <end position="18"/>
    </location>
</feature>
<dbReference type="InterPro" id="IPR033130">
    <property type="entry name" value="RNase_T2_His_AS_2"/>
</dbReference>
<dbReference type="InterPro" id="IPR036430">
    <property type="entry name" value="RNase_T2-like_sf"/>
</dbReference>
<dbReference type="OrthoDB" id="435754at2759"/>
<dbReference type="GO" id="GO:0005576">
    <property type="term" value="C:extracellular region"/>
    <property type="evidence" value="ECO:0007669"/>
    <property type="project" value="TreeGrafter"/>
</dbReference>
<name>A0A2J8AG55_9CHLO</name>
<evidence type="ECO:0000313" key="5">
    <source>
        <dbReference type="EMBL" id="PNH11508.1"/>
    </source>
</evidence>
<sequence length="212" mass="23796">MRGLLTLVGLLCVARIAARHLTLTPVLKNDSKEFDYFLLVRYHFTVHGLWPNYYDGTWPQFCEPDYKFDEGELSDLEHALEEEWPSFFGTDDTFWEHEWSKHGTCALNVLKDEHKFFKTVLKLHWRYDLAGAPARAQRCGGHAELGVPLLVAGSVVPCARGQKGGACEEEDGSRALLRTGIIVVVPAAAAHPQQRQQQQQGHVGPHGFAPVH</sequence>
<dbReference type="PROSITE" id="PS00531">
    <property type="entry name" value="RNASE_T2_2"/>
    <property type="match status" value="1"/>
</dbReference>